<dbReference type="PROSITE" id="PS51672">
    <property type="entry name" value="ACT_LIKE"/>
    <property type="match status" value="2"/>
</dbReference>
<dbReference type="EMBL" id="FTOH01000002">
    <property type="protein sequence ID" value="SIS57789.1"/>
    <property type="molecule type" value="Genomic_DNA"/>
</dbReference>
<keyword evidence="8" id="KW-0677">Repeat</keyword>
<dbReference type="GO" id="GO:0030170">
    <property type="term" value="F:pyridoxal phosphate binding"/>
    <property type="evidence" value="ECO:0007669"/>
    <property type="project" value="InterPro"/>
</dbReference>
<dbReference type="PANTHER" id="PTHR48078">
    <property type="entry name" value="THREONINE DEHYDRATASE, MITOCHONDRIAL-RELATED"/>
    <property type="match status" value="1"/>
</dbReference>
<evidence type="ECO:0000256" key="10">
    <source>
        <dbReference type="ARBA" id="ARBA00023239"/>
    </source>
</evidence>
<dbReference type="CDD" id="cd04906">
    <property type="entry name" value="ACT_ThrD-I_1"/>
    <property type="match status" value="1"/>
</dbReference>
<comment type="pathway">
    <text evidence="3 13">Amino-acid biosynthesis; L-isoleucine biosynthesis; 2-oxobutanoate from L-threonine: step 1/1.</text>
</comment>
<evidence type="ECO:0000256" key="6">
    <source>
        <dbReference type="ARBA" id="ARBA00022605"/>
    </source>
</evidence>
<feature type="domain" description="ACT-like" evidence="14">
    <location>
        <begin position="329"/>
        <end position="401"/>
    </location>
</feature>
<dbReference type="Gene3D" id="3.40.1020.10">
    <property type="entry name" value="Biosynthetic Threonine Deaminase, Domain 3"/>
    <property type="match status" value="1"/>
</dbReference>
<dbReference type="FunFam" id="3.40.1020.10:FF:000001">
    <property type="entry name" value="L-threonine dehydratase"/>
    <property type="match status" value="1"/>
</dbReference>
<keyword evidence="9 13" id="KW-0663">Pyridoxal phosphate</keyword>
<keyword evidence="11 13" id="KW-0100">Branched-chain amino acid biosynthesis</keyword>
<dbReference type="GO" id="GO:0003941">
    <property type="term" value="F:L-serine ammonia-lyase activity"/>
    <property type="evidence" value="ECO:0007669"/>
    <property type="project" value="TreeGrafter"/>
</dbReference>
<evidence type="ECO:0000256" key="4">
    <source>
        <dbReference type="ARBA" id="ARBA00010869"/>
    </source>
</evidence>
<dbReference type="FunFam" id="3.40.50.1100:FF:000008">
    <property type="entry name" value="L-threonine dehydratase"/>
    <property type="match status" value="1"/>
</dbReference>
<evidence type="ECO:0000256" key="5">
    <source>
        <dbReference type="ARBA" id="ARBA00011881"/>
    </source>
</evidence>
<feature type="domain" description="ACT-like" evidence="14">
    <location>
        <begin position="425"/>
        <end position="496"/>
    </location>
</feature>
<gene>
    <name evidence="13" type="primary">ilvA</name>
    <name evidence="15" type="ORF">SAMN05421686_102370</name>
</gene>
<dbReference type="InterPro" id="IPR045865">
    <property type="entry name" value="ACT-like_dom_sf"/>
</dbReference>
<comment type="cofactor">
    <cofactor evidence="2 13">
        <name>pyridoxal 5'-phosphate</name>
        <dbReference type="ChEBI" id="CHEBI:597326"/>
    </cofactor>
</comment>
<dbReference type="Pfam" id="PF00585">
    <property type="entry name" value="Thr_dehydrat_C"/>
    <property type="match status" value="2"/>
</dbReference>
<proteinExistence type="inferred from homology"/>
<dbReference type="InterPro" id="IPR036052">
    <property type="entry name" value="TrpB-like_PALP_sf"/>
</dbReference>
<evidence type="ECO:0000256" key="13">
    <source>
        <dbReference type="RuleBase" id="RU362012"/>
    </source>
</evidence>
<sequence length="505" mass="56002">MLNEYLKKILSSRVYDVAEETPVHTATFLSERLENQIWIKREDKQPVYSFKIRGAYNKVVQLTDEEKARGVIAASAGNHAQGLALAAKKLGIKAVIVMPRTTPEIKVKSVKARGARVILHGDAFDEAFQYSQKLVEEKGYTYIHPYDDPETIAGQGTVGMEILRQMPVRPDAIFIPVGGGGLIAGVAAYIKALAPEIRIVGVESSESACLAAALAAGSRVVLPEVGIFADGVAVAQIGENTWEVCKDYVDEVITCTPDEICAAIKDTFDDTRAVSEPAGALAIAGLKKYIEREQCKNKNLVAILSGANVNFDRMRYISEVAEIGEGREVILAVTIPEEPGSFQRFCSLLGKSPITEFNYRYSRDDEAQIYVGVKVSDEPGSRKALVSDLEAEGYTLMDITDDEVAKYHIRHMVGGHAPASVTDERVYRFEFPERPGALLNFLKKLGKRFNISLFHYRNHGAAYGRVLVGLQISDDKREQLQGYLEELGYRYWDETDNTAYQRFLR</sequence>
<dbReference type="OrthoDB" id="9811476at2"/>
<dbReference type="Pfam" id="PF00291">
    <property type="entry name" value="PALP"/>
    <property type="match status" value="1"/>
</dbReference>
<evidence type="ECO:0000256" key="7">
    <source>
        <dbReference type="ARBA" id="ARBA00022624"/>
    </source>
</evidence>
<evidence type="ECO:0000256" key="1">
    <source>
        <dbReference type="ARBA" id="ARBA00001274"/>
    </source>
</evidence>
<dbReference type="CDD" id="cd04907">
    <property type="entry name" value="ACT_ThrD-I_2"/>
    <property type="match status" value="1"/>
</dbReference>
<dbReference type="GO" id="GO:0006565">
    <property type="term" value="P:L-serine catabolic process"/>
    <property type="evidence" value="ECO:0007669"/>
    <property type="project" value="TreeGrafter"/>
</dbReference>
<dbReference type="UniPathway" id="UPA00047">
    <property type="reaction ID" value="UER00054"/>
</dbReference>
<dbReference type="Proteomes" id="UP000185639">
    <property type="component" value="Unassembled WGS sequence"/>
</dbReference>
<dbReference type="GO" id="GO:0004794">
    <property type="term" value="F:threonine deaminase activity"/>
    <property type="evidence" value="ECO:0007669"/>
    <property type="project" value="UniProtKB-UniRule"/>
</dbReference>
<accession>A0A1N7K887</accession>
<dbReference type="Gene3D" id="3.40.50.1100">
    <property type="match status" value="2"/>
</dbReference>
<dbReference type="EC" id="4.3.1.19" evidence="13"/>
<comment type="function">
    <text evidence="12 13">Catalyzes the anaerobic formation of alpha-ketobutyrate and ammonia from threonine in a two-step reaction. The first step involved a dehydration of threonine and a production of enamine intermediates (aminocrotonate), which tautomerizes to its imine form (iminobutyrate). Both intermediates are unstable and short-lived. The second step is the nonenzymatic hydrolysis of the enamine/imine intermediates to form 2-ketobutyrate and free ammonia. In the low water environment of the cell, the second step is accelerated by RidA.</text>
</comment>
<dbReference type="PROSITE" id="PS00165">
    <property type="entry name" value="DEHYDRATASE_SER_THR"/>
    <property type="match status" value="1"/>
</dbReference>
<keyword evidence="16" id="KW-1185">Reference proteome</keyword>
<protein>
    <recommendedName>
        <fullName evidence="13">L-threonine dehydratase</fullName>
        <ecNumber evidence="13">4.3.1.19</ecNumber>
    </recommendedName>
    <alternativeName>
        <fullName evidence="13">Threonine deaminase</fullName>
    </alternativeName>
</protein>
<name>A0A1N7K887_9GAMM</name>
<dbReference type="AlphaFoldDB" id="A0A1N7K887"/>
<dbReference type="NCBIfam" id="NF009130">
    <property type="entry name" value="PRK12483.1"/>
    <property type="match status" value="1"/>
</dbReference>
<evidence type="ECO:0000313" key="16">
    <source>
        <dbReference type="Proteomes" id="UP000185639"/>
    </source>
</evidence>
<dbReference type="InterPro" id="IPR038110">
    <property type="entry name" value="TD_ACT-like_sf"/>
</dbReference>
<keyword evidence="10 13" id="KW-0456">Lyase</keyword>
<dbReference type="GO" id="GO:0006567">
    <property type="term" value="P:L-threonine catabolic process"/>
    <property type="evidence" value="ECO:0007669"/>
    <property type="project" value="TreeGrafter"/>
</dbReference>
<evidence type="ECO:0000259" key="14">
    <source>
        <dbReference type="PROSITE" id="PS51672"/>
    </source>
</evidence>
<dbReference type="InterPro" id="IPR000634">
    <property type="entry name" value="Ser/Thr_deHydtase_PyrdxlP-BS"/>
</dbReference>
<dbReference type="InterPro" id="IPR001721">
    <property type="entry name" value="TD_ACT-like"/>
</dbReference>
<evidence type="ECO:0000256" key="2">
    <source>
        <dbReference type="ARBA" id="ARBA00001933"/>
    </source>
</evidence>
<evidence type="ECO:0000256" key="11">
    <source>
        <dbReference type="ARBA" id="ARBA00023304"/>
    </source>
</evidence>
<dbReference type="NCBIfam" id="NF006674">
    <property type="entry name" value="PRK09224.1"/>
    <property type="match status" value="1"/>
</dbReference>
<dbReference type="GO" id="GO:0009097">
    <property type="term" value="P:isoleucine biosynthetic process"/>
    <property type="evidence" value="ECO:0007669"/>
    <property type="project" value="UniProtKB-UniRule"/>
</dbReference>
<dbReference type="CDD" id="cd01562">
    <property type="entry name" value="Thr-dehyd"/>
    <property type="match status" value="1"/>
</dbReference>
<comment type="subunit">
    <text evidence="5 13">Homotetramer.</text>
</comment>
<dbReference type="SUPFAM" id="SSF55021">
    <property type="entry name" value="ACT-like"/>
    <property type="match status" value="1"/>
</dbReference>
<comment type="catalytic activity">
    <reaction evidence="1 13">
        <text>L-threonine = 2-oxobutanoate + NH4(+)</text>
        <dbReference type="Rhea" id="RHEA:22108"/>
        <dbReference type="ChEBI" id="CHEBI:16763"/>
        <dbReference type="ChEBI" id="CHEBI:28938"/>
        <dbReference type="ChEBI" id="CHEBI:57926"/>
        <dbReference type="EC" id="4.3.1.19"/>
    </reaction>
</comment>
<reference evidence="16" key="1">
    <citation type="submission" date="2017-01" db="EMBL/GenBank/DDBJ databases">
        <authorList>
            <person name="Varghese N."/>
            <person name="Submissions S."/>
        </authorList>
    </citation>
    <scope>NUCLEOTIDE SEQUENCE [LARGE SCALE GENOMIC DNA]</scope>
    <source>
        <strain evidence="16">DSM 24913</strain>
    </source>
</reference>
<comment type="similarity">
    <text evidence="4 13">Belongs to the serine/threonine dehydratase family.</text>
</comment>
<keyword evidence="6 13" id="KW-0028">Amino-acid biosynthesis</keyword>
<dbReference type="SUPFAM" id="SSF53686">
    <property type="entry name" value="Tryptophan synthase beta subunit-like PLP-dependent enzymes"/>
    <property type="match status" value="1"/>
</dbReference>
<evidence type="ECO:0000256" key="3">
    <source>
        <dbReference type="ARBA" id="ARBA00004810"/>
    </source>
</evidence>
<keyword evidence="7 13" id="KW-0412">Isoleucine biosynthesis</keyword>
<dbReference type="NCBIfam" id="TIGR01124">
    <property type="entry name" value="ilvA_2Cterm"/>
    <property type="match status" value="1"/>
</dbReference>
<evidence type="ECO:0000256" key="12">
    <source>
        <dbReference type="ARBA" id="ARBA00025527"/>
    </source>
</evidence>
<evidence type="ECO:0000256" key="8">
    <source>
        <dbReference type="ARBA" id="ARBA00022737"/>
    </source>
</evidence>
<dbReference type="STRING" id="484498.SAMN05421686_102370"/>
<dbReference type="RefSeq" id="WP_076514487.1">
    <property type="nucleotide sequence ID" value="NZ_CAJWBH010000014.1"/>
</dbReference>
<dbReference type="InterPro" id="IPR050147">
    <property type="entry name" value="Ser/Thr_Dehydratase"/>
</dbReference>
<evidence type="ECO:0000313" key="15">
    <source>
        <dbReference type="EMBL" id="SIS57789.1"/>
    </source>
</evidence>
<dbReference type="InterPro" id="IPR001926">
    <property type="entry name" value="TrpB-like_PALP"/>
</dbReference>
<dbReference type="PANTHER" id="PTHR48078:SF11">
    <property type="entry name" value="THREONINE DEHYDRATASE, MITOCHONDRIAL"/>
    <property type="match status" value="1"/>
</dbReference>
<evidence type="ECO:0000256" key="9">
    <source>
        <dbReference type="ARBA" id="ARBA00022898"/>
    </source>
</evidence>
<dbReference type="InterPro" id="IPR005787">
    <property type="entry name" value="Thr_deHydtase_biosynth"/>
</dbReference>
<organism evidence="15 16">
    <name type="scientific">Thalassolituus maritimus</name>
    <dbReference type="NCBI Taxonomy" id="484498"/>
    <lineage>
        <taxon>Bacteria</taxon>
        <taxon>Pseudomonadati</taxon>
        <taxon>Pseudomonadota</taxon>
        <taxon>Gammaproteobacteria</taxon>
        <taxon>Oceanospirillales</taxon>
        <taxon>Oceanospirillaceae</taxon>
        <taxon>Thalassolituus</taxon>
    </lineage>
</organism>